<proteinExistence type="predicted"/>
<accession>A0A2T2YFA3</accession>
<dbReference type="RefSeq" id="WP_146153579.1">
    <property type="nucleotide sequence ID" value="NZ_PYFT01000001.1"/>
</dbReference>
<gene>
    <name evidence="1" type="ORF">AHMF7605_11985</name>
</gene>
<evidence type="ECO:0000313" key="2">
    <source>
        <dbReference type="Proteomes" id="UP000240357"/>
    </source>
</evidence>
<protein>
    <submittedName>
        <fullName evidence="1">Uncharacterized protein</fullName>
    </submittedName>
</protein>
<comment type="caution">
    <text evidence="1">The sequence shown here is derived from an EMBL/GenBank/DDBJ whole genome shotgun (WGS) entry which is preliminary data.</text>
</comment>
<organism evidence="1 2">
    <name type="scientific">Adhaeribacter arboris</name>
    <dbReference type="NCBI Taxonomy" id="2072846"/>
    <lineage>
        <taxon>Bacteria</taxon>
        <taxon>Pseudomonadati</taxon>
        <taxon>Bacteroidota</taxon>
        <taxon>Cytophagia</taxon>
        <taxon>Cytophagales</taxon>
        <taxon>Hymenobacteraceae</taxon>
        <taxon>Adhaeribacter</taxon>
    </lineage>
</organism>
<evidence type="ECO:0000313" key="1">
    <source>
        <dbReference type="EMBL" id="PSR54190.1"/>
    </source>
</evidence>
<name>A0A2T2YFA3_9BACT</name>
<keyword evidence="2" id="KW-1185">Reference proteome</keyword>
<reference evidence="1 2" key="1">
    <citation type="submission" date="2018-03" db="EMBL/GenBank/DDBJ databases">
        <title>Adhaeribacter sp. HMF7605 Genome sequencing and assembly.</title>
        <authorList>
            <person name="Kang H."/>
            <person name="Kang J."/>
            <person name="Cha I."/>
            <person name="Kim H."/>
            <person name="Joh K."/>
        </authorList>
    </citation>
    <scope>NUCLEOTIDE SEQUENCE [LARGE SCALE GENOMIC DNA]</scope>
    <source>
        <strain evidence="1 2">HMF7605</strain>
    </source>
</reference>
<dbReference type="Proteomes" id="UP000240357">
    <property type="component" value="Unassembled WGS sequence"/>
</dbReference>
<sequence>MTFRNLVAFIRSGFKQLPSKKILKKLTENDFENLQFRSQTAWPLYFKRGDFYYKMITPHILIRASLKSGSRGVVDLSNSHNSFLFRLWRNEKHLAKGFQSITEMMYHEVFSEATDQNNLLHRLNTQSHIQRY</sequence>
<dbReference type="EMBL" id="PYFT01000001">
    <property type="protein sequence ID" value="PSR54190.1"/>
    <property type="molecule type" value="Genomic_DNA"/>
</dbReference>
<dbReference type="AlphaFoldDB" id="A0A2T2YFA3"/>